<keyword evidence="1" id="KW-1133">Transmembrane helix</keyword>
<sequence length="214" mass="22959">MGMMMKAVILLLVVFSLISSISLAGYSFTQVQSKELGGINICEANNVQLNFPIRIYSNSTQDGKVVEVYGQCPWATKNNAIRVVIGIVGFLLSCVLGIMVVKGKTGRSIVLAVLLLGLGAAGIYSAIIDGMNLKDSDSFCETAGNCTTKPFIITILLDVLNAVLLAVSAIVLIRFRKNIHHHHHHEDEVIPGSVDEKIETTPLVGNDHSASNAI</sequence>
<dbReference type="AlphaFoldDB" id="A0A151ZGB5"/>
<dbReference type="PANTHER" id="PTHR38079">
    <property type="entry name" value="TRANSMEMBRANE PROTEIN"/>
    <property type="match status" value="1"/>
</dbReference>
<reference evidence="3 4" key="1">
    <citation type="submission" date="2015-12" db="EMBL/GenBank/DDBJ databases">
        <title>Dictyostelia acquired genes for synthesis and detection of signals that induce cell-type specialization by lateral gene transfer from prokaryotes.</title>
        <authorList>
            <person name="Gloeckner G."/>
            <person name="Schaap P."/>
        </authorList>
    </citation>
    <scope>NUCLEOTIDE SEQUENCE [LARGE SCALE GENOMIC DNA]</scope>
    <source>
        <strain evidence="3 4">TK</strain>
    </source>
</reference>
<protein>
    <recommendedName>
        <fullName evidence="5">Transmembrane protein</fullName>
    </recommendedName>
</protein>
<dbReference type="Proteomes" id="UP000076078">
    <property type="component" value="Unassembled WGS sequence"/>
</dbReference>
<dbReference type="PANTHER" id="PTHR38079:SF1">
    <property type="entry name" value="TRANSMEMBRANE PROTEIN"/>
    <property type="match status" value="1"/>
</dbReference>
<evidence type="ECO:0000256" key="1">
    <source>
        <dbReference type="SAM" id="Phobius"/>
    </source>
</evidence>
<gene>
    <name evidence="3" type="ORF">DLAC_05568</name>
</gene>
<proteinExistence type="predicted"/>
<dbReference type="InParanoid" id="A0A151ZGB5"/>
<name>A0A151ZGB5_TIELA</name>
<accession>A0A151ZGB5</accession>
<organism evidence="3 4">
    <name type="scientific">Tieghemostelium lacteum</name>
    <name type="common">Slime mold</name>
    <name type="synonym">Dictyostelium lacteum</name>
    <dbReference type="NCBI Taxonomy" id="361077"/>
    <lineage>
        <taxon>Eukaryota</taxon>
        <taxon>Amoebozoa</taxon>
        <taxon>Evosea</taxon>
        <taxon>Eumycetozoa</taxon>
        <taxon>Dictyostelia</taxon>
        <taxon>Dictyosteliales</taxon>
        <taxon>Raperosteliaceae</taxon>
        <taxon>Tieghemostelium</taxon>
    </lineage>
</organism>
<feature type="signal peptide" evidence="2">
    <location>
        <begin position="1"/>
        <end position="24"/>
    </location>
</feature>
<dbReference type="FunCoup" id="A0A151ZGB5">
    <property type="interactions" value="738"/>
</dbReference>
<evidence type="ECO:0008006" key="5">
    <source>
        <dbReference type="Google" id="ProtNLM"/>
    </source>
</evidence>
<comment type="caution">
    <text evidence="3">The sequence shown here is derived from an EMBL/GenBank/DDBJ whole genome shotgun (WGS) entry which is preliminary data.</text>
</comment>
<feature type="chain" id="PRO_5007593258" description="Transmembrane protein" evidence="2">
    <location>
        <begin position="25"/>
        <end position="214"/>
    </location>
</feature>
<feature type="transmembrane region" description="Helical" evidence="1">
    <location>
        <begin position="108"/>
        <end position="128"/>
    </location>
</feature>
<dbReference type="EMBL" id="LODT01000028">
    <property type="protein sequence ID" value="KYQ92967.1"/>
    <property type="molecule type" value="Genomic_DNA"/>
</dbReference>
<feature type="transmembrane region" description="Helical" evidence="1">
    <location>
        <begin position="151"/>
        <end position="173"/>
    </location>
</feature>
<evidence type="ECO:0000313" key="4">
    <source>
        <dbReference type="Proteomes" id="UP000076078"/>
    </source>
</evidence>
<dbReference type="OMA" id="GINICEA"/>
<keyword evidence="1" id="KW-0472">Membrane</keyword>
<keyword evidence="4" id="KW-1185">Reference proteome</keyword>
<evidence type="ECO:0000313" key="3">
    <source>
        <dbReference type="EMBL" id="KYQ92967.1"/>
    </source>
</evidence>
<keyword evidence="2" id="KW-0732">Signal</keyword>
<evidence type="ECO:0000256" key="2">
    <source>
        <dbReference type="SAM" id="SignalP"/>
    </source>
</evidence>
<feature type="transmembrane region" description="Helical" evidence="1">
    <location>
        <begin position="80"/>
        <end position="101"/>
    </location>
</feature>
<keyword evidence="1" id="KW-0812">Transmembrane</keyword>